<feature type="domain" description="L,D-TPase catalytic" evidence="9">
    <location>
        <begin position="373"/>
        <end position="489"/>
    </location>
</feature>
<evidence type="ECO:0000256" key="2">
    <source>
        <dbReference type="ARBA" id="ARBA00022679"/>
    </source>
</evidence>
<evidence type="ECO:0000313" key="10">
    <source>
        <dbReference type="EMBL" id="GAA3929814.1"/>
    </source>
</evidence>
<organism evidence="10 11">
    <name type="scientific">Microbacterium soli</name>
    <dbReference type="NCBI Taxonomy" id="446075"/>
    <lineage>
        <taxon>Bacteria</taxon>
        <taxon>Bacillati</taxon>
        <taxon>Actinomycetota</taxon>
        <taxon>Actinomycetes</taxon>
        <taxon>Micrococcales</taxon>
        <taxon>Microbacteriaceae</taxon>
        <taxon>Microbacterium</taxon>
    </lineage>
</organism>
<feature type="active site" description="Nucleophile" evidence="6">
    <location>
        <position position="465"/>
    </location>
</feature>
<keyword evidence="8" id="KW-0812">Transmembrane</keyword>
<proteinExistence type="predicted"/>
<keyword evidence="8" id="KW-1133">Transmembrane helix</keyword>
<feature type="active site" description="Proton donor/acceptor" evidence="6">
    <location>
        <position position="449"/>
    </location>
</feature>
<gene>
    <name evidence="10" type="ORF">GCM10022383_05650</name>
</gene>
<keyword evidence="5 6" id="KW-0961">Cell wall biogenesis/degradation</keyword>
<evidence type="ECO:0000313" key="11">
    <source>
        <dbReference type="Proteomes" id="UP001501591"/>
    </source>
</evidence>
<feature type="region of interest" description="Disordered" evidence="7">
    <location>
        <begin position="1"/>
        <end position="38"/>
    </location>
</feature>
<dbReference type="PROSITE" id="PS52029">
    <property type="entry name" value="LD_TPASE"/>
    <property type="match status" value="1"/>
</dbReference>
<evidence type="ECO:0000256" key="7">
    <source>
        <dbReference type="SAM" id="MobiDB-lite"/>
    </source>
</evidence>
<keyword evidence="2" id="KW-0808">Transferase</keyword>
<keyword evidence="4 6" id="KW-0573">Peptidoglycan synthesis</keyword>
<comment type="pathway">
    <text evidence="1 6">Cell wall biogenesis; peptidoglycan biosynthesis.</text>
</comment>
<dbReference type="PANTHER" id="PTHR30582">
    <property type="entry name" value="L,D-TRANSPEPTIDASE"/>
    <property type="match status" value="1"/>
</dbReference>
<evidence type="ECO:0000259" key="9">
    <source>
        <dbReference type="PROSITE" id="PS52029"/>
    </source>
</evidence>
<feature type="transmembrane region" description="Helical" evidence="8">
    <location>
        <begin position="52"/>
        <end position="76"/>
    </location>
</feature>
<dbReference type="Proteomes" id="UP001501591">
    <property type="component" value="Unassembled WGS sequence"/>
</dbReference>
<reference evidence="11" key="1">
    <citation type="journal article" date="2019" name="Int. J. Syst. Evol. Microbiol.">
        <title>The Global Catalogue of Microorganisms (GCM) 10K type strain sequencing project: providing services to taxonomists for standard genome sequencing and annotation.</title>
        <authorList>
            <consortium name="The Broad Institute Genomics Platform"/>
            <consortium name="The Broad Institute Genome Sequencing Center for Infectious Disease"/>
            <person name="Wu L."/>
            <person name="Ma J."/>
        </authorList>
    </citation>
    <scope>NUCLEOTIDE SEQUENCE [LARGE SCALE GENOMIC DNA]</scope>
    <source>
        <strain evidence="11">JCM 17024</strain>
    </source>
</reference>
<comment type="caution">
    <text evidence="10">The sequence shown here is derived from an EMBL/GenBank/DDBJ whole genome shotgun (WGS) entry which is preliminary data.</text>
</comment>
<protein>
    <submittedName>
        <fullName evidence="10">L,D-transpeptidase family protein</fullName>
    </submittedName>
</protein>
<dbReference type="InterPro" id="IPR050979">
    <property type="entry name" value="LD-transpeptidase"/>
</dbReference>
<evidence type="ECO:0000256" key="6">
    <source>
        <dbReference type="PROSITE-ProRule" id="PRU01373"/>
    </source>
</evidence>
<dbReference type="InterPro" id="IPR005490">
    <property type="entry name" value="LD_TPept_cat_dom"/>
</dbReference>
<dbReference type="PANTHER" id="PTHR30582:SF2">
    <property type="entry name" value="L,D-TRANSPEPTIDASE YCIB-RELATED"/>
    <property type="match status" value="1"/>
</dbReference>
<evidence type="ECO:0000256" key="3">
    <source>
        <dbReference type="ARBA" id="ARBA00022960"/>
    </source>
</evidence>
<dbReference type="EMBL" id="BAABCP010000001">
    <property type="protein sequence ID" value="GAA3929814.1"/>
    <property type="molecule type" value="Genomic_DNA"/>
</dbReference>
<keyword evidence="11" id="KW-1185">Reference proteome</keyword>
<dbReference type="InterPro" id="IPR038063">
    <property type="entry name" value="Transpep_catalytic_dom"/>
</dbReference>
<dbReference type="CDD" id="cd16913">
    <property type="entry name" value="YkuD_like"/>
    <property type="match status" value="1"/>
</dbReference>
<evidence type="ECO:0000256" key="8">
    <source>
        <dbReference type="SAM" id="Phobius"/>
    </source>
</evidence>
<dbReference type="Gene3D" id="2.40.440.10">
    <property type="entry name" value="L,D-transpeptidase catalytic domain-like"/>
    <property type="match status" value="1"/>
</dbReference>
<evidence type="ECO:0000256" key="5">
    <source>
        <dbReference type="ARBA" id="ARBA00023316"/>
    </source>
</evidence>
<dbReference type="SUPFAM" id="SSF141523">
    <property type="entry name" value="L,D-transpeptidase catalytic domain-like"/>
    <property type="match status" value="1"/>
</dbReference>
<evidence type="ECO:0000256" key="4">
    <source>
        <dbReference type="ARBA" id="ARBA00022984"/>
    </source>
</evidence>
<name>A0ABP7MVX9_9MICO</name>
<accession>A0ABP7MVX9</accession>
<dbReference type="Pfam" id="PF03734">
    <property type="entry name" value="YkuD"/>
    <property type="match status" value="1"/>
</dbReference>
<keyword evidence="3 6" id="KW-0133">Cell shape</keyword>
<evidence type="ECO:0000256" key="1">
    <source>
        <dbReference type="ARBA" id="ARBA00004752"/>
    </source>
</evidence>
<feature type="compositionally biased region" description="Basic and acidic residues" evidence="7">
    <location>
        <begin position="1"/>
        <end position="10"/>
    </location>
</feature>
<sequence>MCHGGGERVTDLISDPGTGEVRTSAPDALTQESGQPVQWAPTEAPAKKKRHIGLWVGLGAGALVLVGAAASLILIAPGTTIAGVPVGGMTPGIAAEAISSRLATTEIELTGAGDGTTLTGADLGAHVDAEGLAEQAFADRPLWNISAWMGEPIHADVLLDPEIAEHALHAAVPTSYVDPVSADVVFDADASAYTFTPAETGTGISVPDLADAFTAAASDGERAFRFSADATEVTATITDEKAAATVEKLNDMLATIGFYVGDERTVPVAADVAASWLSIDEVDGELTITADQSAIQTMVASLPDLVNRDVVTQQNIVDSTGKVLRTLTEGKDGRVLGDTTGIASAFATDLTQGEAAFQLPVTSTPFETTTLFRRIEVDISEQRTYLFENEKLVESWAISSGLPETPTPLGRFRVFGHTAKQSMGCGPDSPYCTPNVPWNTWFAPDIAFHGAYWHNNFGHRMSHGCVNLPPSIAKQVYDWSPVGLEVWVHA</sequence>
<keyword evidence="8" id="KW-0472">Membrane</keyword>